<name>A0A0D2MWD9_HYPSF</name>
<reference evidence="2" key="1">
    <citation type="submission" date="2014-04" db="EMBL/GenBank/DDBJ databases">
        <title>Evolutionary Origins and Diversification of the Mycorrhizal Mutualists.</title>
        <authorList>
            <consortium name="DOE Joint Genome Institute"/>
            <consortium name="Mycorrhizal Genomics Consortium"/>
            <person name="Kohler A."/>
            <person name="Kuo A."/>
            <person name="Nagy L.G."/>
            <person name="Floudas D."/>
            <person name="Copeland A."/>
            <person name="Barry K.W."/>
            <person name="Cichocki N."/>
            <person name="Veneault-Fourrey C."/>
            <person name="LaButti K."/>
            <person name="Lindquist E.A."/>
            <person name="Lipzen A."/>
            <person name="Lundell T."/>
            <person name="Morin E."/>
            <person name="Murat C."/>
            <person name="Riley R."/>
            <person name="Ohm R."/>
            <person name="Sun H."/>
            <person name="Tunlid A."/>
            <person name="Henrissat B."/>
            <person name="Grigoriev I.V."/>
            <person name="Hibbett D.S."/>
            <person name="Martin F."/>
        </authorList>
    </citation>
    <scope>NUCLEOTIDE SEQUENCE [LARGE SCALE GENOMIC DNA]</scope>
    <source>
        <strain evidence="2">FD-334 SS-4</strain>
    </source>
</reference>
<keyword evidence="2" id="KW-1185">Reference proteome</keyword>
<evidence type="ECO:0000313" key="1">
    <source>
        <dbReference type="EMBL" id="KJA28313.1"/>
    </source>
</evidence>
<protein>
    <submittedName>
        <fullName evidence="1">Uncharacterized protein</fullName>
    </submittedName>
</protein>
<proteinExistence type="predicted"/>
<dbReference type="EMBL" id="KN817521">
    <property type="protein sequence ID" value="KJA28313.1"/>
    <property type="molecule type" value="Genomic_DNA"/>
</dbReference>
<dbReference type="Proteomes" id="UP000054270">
    <property type="component" value="Unassembled WGS sequence"/>
</dbReference>
<sequence>MAPGALRNLLELLTLSGCTKIPAHAAPNSCHGTDRSALHMDFRNSSPIQYFRIRILGRCILFLTSLCRCWHYVPLWAWLFPFGLRVTVALGYL</sequence>
<evidence type="ECO:0000313" key="2">
    <source>
        <dbReference type="Proteomes" id="UP000054270"/>
    </source>
</evidence>
<accession>A0A0D2MWD9</accession>
<organism evidence="1 2">
    <name type="scientific">Hypholoma sublateritium (strain FD-334 SS-4)</name>
    <dbReference type="NCBI Taxonomy" id="945553"/>
    <lineage>
        <taxon>Eukaryota</taxon>
        <taxon>Fungi</taxon>
        <taxon>Dikarya</taxon>
        <taxon>Basidiomycota</taxon>
        <taxon>Agaricomycotina</taxon>
        <taxon>Agaricomycetes</taxon>
        <taxon>Agaricomycetidae</taxon>
        <taxon>Agaricales</taxon>
        <taxon>Agaricineae</taxon>
        <taxon>Strophariaceae</taxon>
        <taxon>Hypholoma</taxon>
    </lineage>
</organism>
<dbReference type="AlphaFoldDB" id="A0A0D2MWD9"/>
<gene>
    <name evidence="1" type="ORF">HYPSUDRAFT_692752</name>
</gene>